<feature type="domain" description="Flavin reductase like" evidence="3">
    <location>
        <begin position="132"/>
        <end position="311"/>
    </location>
</feature>
<dbReference type="GO" id="GO:0042602">
    <property type="term" value="F:riboflavin reductase (NADPH) activity"/>
    <property type="evidence" value="ECO:0007669"/>
    <property type="project" value="TreeGrafter"/>
</dbReference>
<evidence type="ECO:0000259" key="3">
    <source>
        <dbReference type="SMART" id="SM00903"/>
    </source>
</evidence>
<feature type="region of interest" description="Disordered" evidence="2">
    <location>
        <begin position="790"/>
        <end position="828"/>
    </location>
</feature>
<dbReference type="Proteomes" id="UP000265663">
    <property type="component" value="Unassembled WGS sequence"/>
</dbReference>
<dbReference type="OrthoDB" id="2015405at2759"/>
<dbReference type="InterPro" id="IPR050268">
    <property type="entry name" value="NADH-dep_flavin_reductase"/>
</dbReference>
<keyword evidence="1" id="KW-0560">Oxidoreductase</keyword>
<dbReference type="Pfam" id="PF01613">
    <property type="entry name" value="Flavin_Reduct"/>
    <property type="match status" value="1"/>
</dbReference>
<dbReference type="SMART" id="SM00903">
    <property type="entry name" value="Flavin_Reduct"/>
    <property type="match status" value="1"/>
</dbReference>
<evidence type="ECO:0000313" key="4">
    <source>
        <dbReference type="EMBL" id="RMZ70524.1"/>
    </source>
</evidence>
<keyword evidence="5" id="KW-1185">Reference proteome</keyword>
<sequence length="885" mass="100251">MSLSQRPAARFFAAFYRWNLHTQRSRPCAPASQCARNNAHVRHGIFIPRYYHATRLLQQSQDEQAATPTEDARAIPQIGEEQISQPAKSIPVQEAEEVAKTQPSVEEQDIFPEPSEAELKKQALKTSVRSFMRNVPSSVAVITVAGIDASKRHGPVGVAVSSLSTVTLDPPTISFNIKQPSKTLDAIRTANGLFRVHFPAADRGGAKVVDLFSQGNHLDAYSSRWKELKIHHPKKNTSSNATALSLMPSNATALSLAPQIWDDFILAAMECKVTHEFPVADHVILVARVESLEHKLSTDPTMLYIDGGYRVPKGEKIYSSVRARTPIGSDQAVWSVWDYPLFPGEKERLDYLAQVKAIVKKTPAYYKDPTKETYRELDSILPYPPASFGINTELLVAECRRELGLDDKLPPELKDQQVLADFYGSLTPSMREKIIERAKRAITLDPRFLTQNYRLFLQSIGVSPNSRDLLPSDIMQPLRAAGLVPPFDSRREQIESRSYDIRKVEQIEFHLREEMSKMKYAAALKEPFDKIIEAMGEKRPVVYVFKKARARLLTESHPTLFNNLCIDISGHLTEAEVRVVMCRLINSLDIFSMTFRRNITQDWCELLRRVGVNPTITGMNVEFMIGKLRHIFYSTRHFRDFPIAVEEMLKPWFVWTVSWDNLEERVKQFVQKTPLRATGWSSKDRLAAMGLHWEAVVTLPKVDSLGEEVKQPLWEGHILDTLVAKELKNYYGKGTDEENEGIAKYLKEAYDFDVTHKSIVYTPATSPDQSSGDDMQKAMEAYLPTQKGQVKSSFLQRVTGPPRPRTEVTAAPRKPRHRSSKDMATGKPPVRVITPQRTIPLVRRYRASDENKLTRVGKIVERAIKPPPVQWKTYTFSKGDDEGSS</sequence>
<dbReference type="AlphaFoldDB" id="A0A3M7M807"/>
<reference evidence="4 5" key="1">
    <citation type="journal article" date="2014" name="PLoS ONE">
        <title>De novo Genome Assembly of the Fungal Plant Pathogen Pyrenophora semeniperda.</title>
        <authorList>
            <person name="Soliai M.M."/>
            <person name="Meyer S.E."/>
            <person name="Udall J.A."/>
            <person name="Elzinga D.E."/>
            <person name="Hermansen R.A."/>
            <person name="Bodily P.M."/>
            <person name="Hart A.A."/>
            <person name="Coleman C.E."/>
        </authorList>
    </citation>
    <scope>NUCLEOTIDE SEQUENCE [LARGE SCALE GENOMIC DNA]</scope>
    <source>
        <strain evidence="4 5">CCB06</strain>
        <tissue evidence="4">Mycelium</tissue>
    </source>
</reference>
<name>A0A3M7M807_9PLEO</name>
<dbReference type="PANTHER" id="PTHR30466:SF1">
    <property type="entry name" value="FMN REDUCTASE (NADH) RUTF"/>
    <property type="match status" value="1"/>
</dbReference>
<dbReference type="InterPro" id="IPR002563">
    <property type="entry name" value="Flavin_Rdtase-like_dom"/>
</dbReference>
<evidence type="ECO:0000256" key="1">
    <source>
        <dbReference type="ARBA" id="ARBA00023002"/>
    </source>
</evidence>
<dbReference type="PANTHER" id="PTHR30466">
    <property type="entry name" value="FLAVIN REDUCTASE"/>
    <property type="match status" value="1"/>
</dbReference>
<protein>
    <submittedName>
        <fullName evidence="4">Flavin reductase family</fullName>
    </submittedName>
</protein>
<dbReference type="InterPro" id="IPR012349">
    <property type="entry name" value="Split_barrel_FMN-bd"/>
</dbReference>
<evidence type="ECO:0000313" key="5">
    <source>
        <dbReference type="Proteomes" id="UP000265663"/>
    </source>
</evidence>
<proteinExistence type="predicted"/>
<accession>A0A3M7M807</accession>
<dbReference type="GO" id="GO:0010181">
    <property type="term" value="F:FMN binding"/>
    <property type="evidence" value="ECO:0007669"/>
    <property type="project" value="InterPro"/>
</dbReference>
<dbReference type="EMBL" id="KE747824">
    <property type="protein sequence ID" value="RMZ70524.1"/>
    <property type="molecule type" value="Genomic_DNA"/>
</dbReference>
<gene>
    <name evidence="4" type="ORF">GMOD_00000628</name>
</gene>
<dbReference type="Gene3D" id="2.30.110.10">
    <property type="entry name" value="Electron Transport, Fmn-binding Protein, Chain A"/>
    <property type="match status" value="1"/>
</dbReference>
<dbReference type="SUPFAM" id="SSF50475">
    <property type="entry name" value="FMN-binding split barrel"/>
    <property type="match status" value="1"/>
</dbReference>
<evidence type="ECO:0000256" key="2">
    <source>
        <dbReference type="SAM" id="MobiDB-lite"/>
    </source>
</evidence>
<organism evidence="4 5">
    <name type="scientific">Pyrenophora seminiperda CCB06</name>
    <dbReference type="NCBI Taxonomy" id="1302712"/>
    <lineage>
        <taxon>Eukaryota</taxon>
        <taxon>Fungi</taxon>
        <taxon>Dikarya</taxon>
        <taxon>Ascomycota</taxon>
        <taxon>Pezizomycotina</taxon>
        <taxon>Dothideomycetes</taxon>
        <taxon>Pleosporomycetidae</taxon>
        <taxon>Pleosporales</taxon>
        <taxon>Pleosporineae</taxon>
        <taxon>Pleosporaceae</taxon>
        <taxon>Pyrenophora</taxon>
    </lineage>
</organism>